<dbReference type="RefSeq" id="XP_013893998.1">
    <property type="nucleotide sequence ID" value="XM_014038544.1"/>
</dbReference>
<protein>
    <recommendedName>
        <fullName evidence="1">CobQ/CobB/MinD/ParA nucleotide binding domain-containing protein</fullName>
    </recommendedName>
</protein>
<proteinExistence type="predicted"/>
<keyword evidence="3" id="KW-1185">Reference proteome</keyword>
<dbReference type="GO" id="GO:0042242">
    <property type="term" value="F:cobyrinic acid a,c-diamide synthase activity"/>
    <property type="evidence" value="ECO:0007669"/>
    <property type="project" value="InterPro"/>
</dbReference>
<evidence type="ECO:0000313" key="2">
    <source>
        <dbReference type="EMBL" id="KIY94978.1"/>
    </source>
</evidence>
<evidence type="ECO:0000259" key="1">
    <source>
        <dbReference type="Pfam" id="PF01656"/>
    </source>
</evidence>
<dbReference type="InterPro" id="IPR004484">
    <property type="entry name" value="CbiA/CobB_synth"/>
</dbReference>
<feature type="non-terminal residue" evidence="2">
    <location>
        <position position="393"/>
    </location>
</feature>
<feature type="domain" description="CobQ/CobB/MinD/ParA nucleotide binding" evidence="1">
    <location>
        <begin position="49"/>
        <end position="280"/>
    </location>
</feature>
<dbReference type="Pfam" id="PF01656">
    <property type="entry name" value="CbiA"/>
    <property type="match status" value="1"/>
</dbReference>
<name>A0A0D2KGM1_9CHLO</name>
<dbReference type="PANTHER" id="PTHR43873">
    <property type="entry name" value="COBYRINATE A,C-DIAMIDE SYNTHASE"/>
    <property type="match status" value="1"/>
</dbReference>
<sequence>MACPAESHPAPGATLTLLLSECEGAPAQLNPPVVPSMQECCCMGGFVLGGTHGGAGKSVVAAAIACVLRDRGLDVRSFTLGAAFTGAPAPTGDDGGLCNGASHDGSDCACGGAGAGAGAGAAAALPQGPACIDLSLTPDHDTLLACYTQAAEGGDISIVDARLSVLDSASDAAPAPAHAGCAGADAGGGGAPVAAAARGCSTAELARALGLPILLVVDVAAFRSAASIAALLRGFASADGGLEVAGLLLNRTGGAGAVEELVRGLAAAGVDAPVVGSLPQLGDGAAGAGSGAGAGAWGGTACASVIGSACSEWSGSSQPRHSFGGGGGGGEAAHEAALAARARRQLSLDADALLAIAARARTPAPEAPLPPPARAFRVVVGIAFDQAFHRYFQ</sequence>
<evidence type="ECO:0000313" key="3">
    <source>
        <dbReference type="Proteomes" id="UP000054498"/>
    </source>
</evidence>
<dbReference type="PANTHER" id="PTHR43873:SF1">
    <property type="entry name" value="COBYRINATE A,C-DIAMIDE SYNTHASE"/>
    <property type="match status" value="1"/>
</dbReference>
<gene>
    <name evidence="2" type="ORF">MNEG_12983</name>
</gene>
<dbReference type="AlphaFoldDB" id="A0A0D2KGM1"/>
<dbReference type="EMBL" id="KK103773">
    <property type="protein sequence ID" value="KIY94978.1"/>
    <property type="molecule type" value="Genomic_DNA"/>
</dbReference>
<dbReference type="Proteomes" id="UP000054498">
    <property type="component" value="Unassembled WGS sequence"/>
</dbReference>
<dbReference type="GeneID" id="25730400"/>
<dbReference type="InterPro" id="IPR027417">
    <property type="entry name" value="P-loop_NTPase"/>
</dbReference>
<organism evidence="2 3">
    <name type="scientific">Monoraphidium neglectum</name>
    <dbReference type="NCBI Taxonomy" id="145388"/>
    <lineage>
        <taxon>Eukaryota</taxon>
        <taxon>Viridiplantae</taxon>
        <taxon>Chlorophyta</taxon>
        <taxon>core chlorophytes</taxon>
        <taxon>Chlorophyceae</taxon>
        <taxon>CS clade</taxon>
        <taxon>Sphaeropleales</taxon>
        <taxon>Selenastraceae</taxon>
        <taxon>Monoraphidium</taxon>
    </lineage>
</organism>
<dbReference type="STRING" id="145388.A0A0D2KGM1"/>
<accession>A0A0D2KGM1</accession>
<dbReference type="Gene3D" id="3.40.50.300">
    <property type="entry name" value="P-loop containing nucleotide triphosphate hydrolases"/>
    <property type="match status" value="1"/>
</dbReference>
<reference evidence="2 3" key="1">
    <citation type="journal article" date="2013" name="BMC Genomics">
        <title>Reconstruction of the lipid metabolism for the microalga Monoraphidium neglectum from its genome sequence reveals characteristics suitable for biofuel production.</title>
        <authorList>
            <person name="Bogen C."/>
            <person name="Al-Dilaimi A."/>
            <person name="Albersmeier A."/>
            <person name="Wichmann J."/>
            <person name="Grundmann M."/>
            <person name="Rupp O."/>
            <person name="Lauersen K.J."/>
            <person name="Blifernez-Klassen O."/>
            <person name="Kalinowski J."/>
            <person name="Goesmann A."/>
            <person name="Mussgnug J.H."/>
            <person name="Kruse O."/>
        </authorList>
    </citation>
    <scope>NUCLEOTIDE SEQUENCE [LARGE SCALE GENOMIC DNA]</scope>
    <source>
        <strain evidence="2 3">SAG 48.87</strain>
    </source>
</reference>
<dbReference type="KEGG" id="mng:MNEG_12983"/>
<dbReference type="InterPro" id="IPR002586">
    <property type="entry name" value="CobQ/CobB/MinD/ParA_Nub-bd_dom"/>
</dbReference>
<dbReference type="SUPFAM" id="SSF52540">
    <property type="entry name" value="P-loop containing nucleoside triphosphate hydrolases"/>
    <property type="match status" value="1"/>
</dbReference>